<dbReference type="AlphaFoldDB" id="A0A4Q7VKT7"/>
<dbReference type="OrthoDB" id="1120922at2"/>
<keyword evidence="2" id="KW-1185">Reference proteome</keyword>
<proteinExistence type="predicted"/>
<sequence>MIKLNEAIADFLVDTKFLLNKSISDTTIKQAVGLFGYDELKFVEVESLISMLEELYNTPQTEYDDYHQTEYDFQRKLEIAHENYMDLLLISKVAFKDDANAQQALGLNQNRKISYSGWCSQALDFCNRLISKPDFKAKMEAYGQDSEKVVAVKNSILNVQSYFQLNEEGRTEAQHAIQIRDEILDLLIEWVRDYKKTIKNALIDQPEMLEQLGLLEESLVKVLSM</sequence>
<dbReference type="Proteomes" id="UP000293562">
    <property type="component" value="Unassembled WGS sequence"/>
</dbReference>
<protein>
    <submittedName>
        <fullName evidence="1">Uncharacterized protein</fullName>
    </submittedName>
</protein>
<dbReference type="RefSeq" id="WP_130306922.1">
    <property type="nucleotide sequence ID" value="NZ_SHKN01000001.1"/>
</dbReference>
<evidence type="ECO:0000313" key="1">
    <source>
        <dbReference type="EMBL" id="RZT96843.1"/>
    </source>
</evidence>
<evidence type="ECO:0000313" key="2">
    <source>
        <dbReference type="Proteomes" id="UP000293562"/>
    </source>
</evidence>
<organism evidence="1 2">
    <name type="scientific">Ancylomarina subtilis</name>
    <dbReference type="NCBI Taxonomy" id="1639035"/>
    <lineage>
        <taxon>Bacteria</taxon>
        <taxon>Pseudomonadati</taxon>
        <taxon>Bacteroidota</taxon>
        <taxon>Bacteroidia</taxon>
        <taxon>Marinilabiliales</taxon>
        <taxon>Marinifilaceae</taxon>
        <taxon>Ancylomarina</taxon>
    </lineage>
</organism>
<dbReference type="EMBL" id="SHKN01000001">
    <property type="protein sequence ID" value="RZT96843.1"/>
    <property type="molecule type" value="Genomic_DNA"/>
</dbReference>
<name>A0A4Q7VKT7_9BACT</name>
<reference evidence="1 2" key="1">
    <citation type="submission" date="2019-02" db="EMBL/GenBank/DDBJ databases">
        <title>Genomic Encyclopedia of Type Strains, Phase IV (KMG-IV): sequencing the most valuable type-strain genomes for metagenomic binning, comparative biology and taxonomic classification.</title>
        <authorList>
            <person name="Goeker M."/>
        </authorList>
    </citation>
    <scope>NUCLEOTIDE SEQUENCE [LARGE SCALE GENOMIC DNA]</scope>
    <source>
        <strain evidence="1 2">DSM 28825</strain>
    </source>
</reference>
<gene>
    <name evidence="1" type="ORF">EV201_1494</name>
</gene>
<accession>A0A4Q7VKT7</accession>
<comment type="caution">
    <text evidence="1">The sequence shown here is derived from an EMBL/GenBank/DDBJ whole genome shotgun (WGS) entry which is preliminary data.</text>
</comment>